<dbReference type="OrthoDB" id="6658153at2"/>
<dbReference type="InterPro" id="IPR013783">
    <property type="entry name" value="Ig-like_fold"/>
</dbReference>
<dbReference type="STRING" id="161398.PP2015_1109"/>
<organism evidence="2 3">
    <name type="scientific">Pseudoalteromonas phenolica</name>
    <dbReference type="NCBI Taxonomy" id="161398"/>
    <lineage>
        <taxon>Bacteria</taxon>
        <taxon>Pseudomonadati</taxon>
        <taxon>Pseudomonadota</taxon>
        <taxon>Gammaproteobacteria</taxon>
        <taxon>Alteromonadales</taxon>
        <taxon>Pseudoalteromonadaceae</taxon>
        <taxon>Pseudoalteromonas</taxon>
    </lineage>
</organism>
<reference evidence="2 3" key="1">
    <citation type="submission" date="2015-11" db="EMBL/GenBank/DDBJ databases">
        <authorList>
            <person name="Zhang Y."/>
            <person name="Guo Z."/>
        </authorList>
    </citation>
    <scope>NUCLEOTIDE SEQUENCE [LARGE SCALE GENOMIC DNA]</scope>
    <source>
        <strain evidence="2 3">KCTC 12086</strain>
    </source>
</reference>
<feature type="chain" id="PRO_5006600904" description="Molecular chaperone" evidence="1">
    <location>
        <begin position="23"/>
        <end position="255"/>
    </location>
</feature>
<keyword evidence="1" id="KW-0732">Signal</keyword>
<evidence type="ECO:0008006" key="4">
    <source>
        <dbReference type="Google" id="ProtNLM"/>
    </source>
</evidence>
<accession>A0A0S2K036</accession>
<dbReference type="EMBL" id="CP013187">
    <property type="protein sequence ID" value="ALO41625.1"/>
    <property type="molecule type" value="Genomic_DNA"/>
</dbReference>
<dbReference type="InterPro" id="IPR008962">
    <property type="entry name" value="PapD-like_sf"/>
</dbReference>
<evidence type="ECO:0000313" key="2">
    <source>
        <dbReference type="EMBL" id="ALO41625.1"/>
    </source>
</evidence>
<dbReference type="AlphaFoldDB" id="A0A0S2K036"/>
<dbReference type="Proteomes" id="UP000061457">
    <property type="component" value="Chromosome I"/>
</dbReference>
<dbReference type="PATRIC" id="fig|161398.10.peg.1129"/>
<proteinExistence type="predicted"/>
<protein>
    <recommendedName>
        <fullName evidence="4">Molecular chaperone</fullName>
    </recommendedName>
</protein>
<keyword evidence="3" id="KW-1185">Reference proteome</keyword>
<feature type="signal peptide" evidence="1">
    <location>
        <begin position="1"/>
        <end position="22"/>
    </location>
</feature>
<dbReference type="RefSeq" id="WP_128724924.1">
    <property type="nucleotide sequence ID" value="NZ_CP013187.1"/>
</dbReference>
<name>A0A0S2K036_9GAMM</name>
<evidence type="ECO:0000313" key="3">
    <source>
        <dbReference type="Proteomes" id="UP000061457"/>
    </source>
</evidence>
<evidence type="ECO:0000256" key="1">
    <source>
        <dbReference type="SAM" id="SignalP"/>
    </source>
</evidence>
<gene>
    <name evidence="2" type="ORF">PP2015_1109</name>
</gene>
<dbReference type="KEGG" id="pphe:PP2015_1109"/>
<dbReference type="SUPFAM" id="SSF49354">
    <property type="entry name" value="PapD-like"/>
    <property type="match status" value="1"/>
</dbReference>
<dbReference type="Gene3D" id="2.60.40.10">
    <property type="entry name" value="Immunoglobulins"/>
    <property type="match status" value="1"/>
</dbReference>
<sequence>MRHSLFFFFILFTAIFSSSAFANLALSEYRLYFDGRTKNNSLMIRNTSDKNLDFRLVLVHKDMTEEGNLINVSEGDVQGRSAKSMLRYSPRRGTIKPKGMQAIRMTVRKKADLVHGEYRAVLKIIASEAQDPNETGINIKPKVAYSIPVIVRHGHLEVESDIVNPQFITQNGKPTIMFWQTLNGNRSLFGDFKILNEKQEVVGEIRNLGVYTPLTRRKVFIPLTEKVSGPLTIQYDENIRYGGKVSLTETLNINE</sequence>